<comment type="caution">
    <text evidence="2">The sequence shown here is derived from an EMBL/GenBank/DDBJ whole genome shotgun (WGS) entry which is preliminary data.</text>
</comment>
<sequence>MHEYAHDHAYSNNKRGVLVTGMPGIGKSVFLLYFLAKTLARKQPVCIHIYKRTFAIVGPKATDVYIVPNSSEALGPGNLFDVLFLIDMDWTGADVPEFMWNQFYQVGVSSPNPRLKRLHTWQKEICITSMVMNPPGVVDVVSM</sequence>
<gene>
    <name evidence="2" type="ORF">E1B28_001729</name>
</gene>
<keyword evidence="1" id="KW-0812">Transmembrane</keyword>
<accession>A0A9P7V3Z4</accession>
<dbReference type="RefSeq" id="XP_043016406.1">
    <property type="nucleotide sequence ID" value="XM_043147692.1"/>
</dbReference>
<organism evidence="2 3">
    <name type="scientific">Marasmius oreades</name>
    <name type="common">fairy-ring Marasmius</name>
    <dbReference type="NCBI Taxonomy" id="181124"/>
    <lineage>
        <taxon>Eukaryota</taxon>
        <taxon>Fungi</taxon>
        <taxon>Dikarya</taxon>
        <taxon>Basidiomycota</taxon>
        <taxon>Agaricomycotina</taxon>
        <taxon>Agaricomycetes</taxon>
        <taxon>Agaricomycetidae</taxon>
        <taxon>Agaricales</taxon>
        <taxon>Marasmiineae</taxon>
        <taxon>Marasmiaceae</taxon>
        <taxon>Marasmius</taxon>
    </lineage>
</organism>
<evidence type="ECO:0000313" key="3">
    <source>
        <dbReference type="Proteomes" id="UP001049176"/>
    </source>
</evidence>
<evidence type="ECO:0000256" key="1">
    <source>
        <dbReference type="SAM" id="Phobius"/>
    </source>
</evidence>
<proteinExistence type="predicted"/>
<keyword evidence="3" id="KW-1185">Reference proteome</keyword>
<dbReference type="EMBL" id="CM032181">
    <property type="protein sequence ID" value="KAG7099936.1"/>
    <property type="molecule type" value="Genomic_DNA"/>
</dbReference>
<feature type="transmembrane region" description="Helical" evidence="1">
    <location>
        <begin position="16"/>
        <end position="35"/>
    </location>
</feature>
<name>A0A9P7V3Z4_9AGAR</name>
<reference evidence="2" key="1">
    <citation type="journal article" date="2021" name="Genome Biol. Evol.">
        <title>The assembled and annotated genome of the fairy-ring fungus Marasmius oreades.</title>
        <authorList>
            <person name="Hiltunen M."/>
            <person name="Ament-Velasquez S.L."/>
            <person name="Johannesson H."/>
        </authorList>
    </citation>
    <scope>NUCLEOTIDE SEQUENCE</scope>
    <source>
        <strain evidence="2">03SP1</strain>
    </source>
</reference>
<dbReference type="GeneID" id="66070805"/>
<dbReference type="AlphaFoldDB" id="A0A9P7V3Z4"/>
<dbReference type="OrthoDB" id="2340858at2759"/>
<dbReference type="Proteomes" id="UP001049176">
    <property type="component" value="Chromosome 1"/>
</dbReference>
<dbReference type="KEGG" id="more:E1B28_001729"/>
<protein>
    <submittedName>
        <fullName evidence="2">Uncharacterized protein</fullName>
    </submittedName>
</protein>
<keyword evidence="1" id="KW-1133">Transmembrane helix</keyword>
<keyword evidence="1" id="KW-0472">Membrane</keyword>
<evidence type="ECO:0000313" key="2">
    <source>
        <dbReference type="EMBL" id="KAG7099936.1"/>
    </source>
</evidence>